<evidence type="ECO:0000313" key="2">
    <source>
        <dbReference type="Proteomes" id="UP001151760"/>
    </source>
</evidence>
<evidence type="ECO:0000313" key="1">
    <source>
        <dbReference type="EMBL" id="GJT05710.1"/>
    </source>
</evidence>
<comment type="caution">
    <text evidence="1">The sequence shown here is derived from an EMBL/GenBank/DDBJ whole genome shotgun (WGS) entry which is preliminary data.</text>
</comment>
<organism evidence="1 2">
    <name type="scientific">Tanacetum coccineum</name>
    <dbReference type="NCBI Taxonomy" id="301880"/>
    <lineage>
        <taxon>Eukaryota</taxon>
        <taxon>Viridiplantae</taxon>
        <taxon>Streptophyta</taxon>
        <taxon>Embryophyta</taxon>
        <taxon>Tracheophyta</taxon>
        <taxon>Spermatophyta</taxon>
        <taxon>Magnoliopsida</taxon>
        <taxon>eudicotyledons</taxon>
        <taxon>Gunneridae</taxon>
        <taxon>Pentapetalae</taxon>
        <taxon>asterids</taxon>
        <taxon>campanulids</taxon>
        <taxon>Asterales</taxon>
        <taxon>Asteraceae</taxon>
        <taxon>Asteroideae</taxon>
        <taxon>Anthemideae</taxon>
        <taxon>Anthemidinae</taxon>
        <taxon>Tanacetum</taxon>
    </lineage>
</organism>
<evidence type="ECO:0008006" key="3">
    <source>
        <dbReference type="Google" id="ProtNLM"/>
    </source>
</evidence>
<dbReference type="EMBL" id="BQNB010012610">
    <property type="protein sequence ID" value="GJT05710.1"/>
    <property type="molecule type" value="Genomic_DNA"/>
</dbReference>
<protein>
    <recommendedName>
        <fullName evidence="3">MAK10-like protein</fullName>
    </recommendedName>
</protein>
<dbReference type="Proteomes" id="UP001151760">
    <property type="component" value="Unassembled WGS sequence"/>
</dbReference>
<accession>A0ABQ5ASR9</accession>
<name>A0ABQ5ASR9_9ASTR</name>
<proteinExistence type="predicted"/>
<sequence length="169" mass="18515">MHVHLNFVAPPFSMVYLSNTPDYCKNGGVTLALYDNESWNDPKDFAKPVKEIALPQDVPSTSNRRLIELENQVQCLMEAHLAPKQPTKVNKITTSCEICNGPYDTLYCMKDPEQAIVEYASSRSDKAGGGGDDGGGEGGEVVMVRGDVDEGDGSVVWRMVVVRMMMVVV</sequence>
<reference evidence="1" key="1">
    <citation type="journal article" date="2022" name="Int. J. Mol. Sci.">
        <title>Draft Genome of Tanacetum Coccineum: Genomic Comparison of Closely Related Tanacetum-Family Plants.</title>
        <authorList>
            <person name="Yamashiro T."/>
            <person name="Shiraishi A."/>
            <person name="Nakayama K."/>
            <person name="Satake H."/>
        </authorList>
    </citation>
    <scope>NUCLEOTIDE SEQUENCE</scope>
</reference>
<reference evidence="1" key="2">
    <citation type="submission" date="2022-01" db="EMBL/GenBank/DDBJ databases">
        <authorList>
            <person name="Yamashiro T."/>
            <person name="Shiraishi A."/>
            <person name="Satake H."/>
            <person name="Nakayama K."/>
        </authorList>
    </citation>
    <scope>NUCLEOTIDE SEQUENCE</scope>
</reference>
<gene>
    <name evidence="1" type="ORF">Tco_0840172</name>
</gene>
<keyword evidence="2" id="KW-1185">Reference proteome</keyword>